<name>A0A2J6TXC2_9HELO</name>
<evidence type="ECO:0000313" key="2">
    <source>
        <dbReference type="EMBL" id="PMD67674.1"/>
    </source>
</evidence>
<keyword evidence="1" id="KW-0812">Transmembrane</keyword>
<reference evidence="2 3" key="1">
    <citation type="submission" date="2016-04" db="EMBL/GenBank/DDBJ databases">
        <title>A degradative enzymes factory behind the ericoid mycorrhizal symbiosis.</title>
        <authorList>
            <consortium name="DOE Joint Genome Institute"/>
            <person name="Martino E."/>
            <person name="Morin E."/>
            <person name="Grelet G."/>
            <person name="Kuo A."/>
            <person name="Kohler A."/>
            <person name="Daghino S."/>
            <person name="Barry K."/>
            <person name="Choi C."/>
            <person name="Cichocki N."/>
            <person name="Clum A."/>
            <person name="Copeland A."/>
            <person name="Hainaut M."/>
            <person name="Haridas S."/>
            <person name="Labutti K."/>
            <person name="Lindquist E."/>
            <person name="Lipzen A."/>
            <person name="Khouja H.-R."/>
            <person name="Murat C."/>
            <person name="Ohm R."/>
            <person name="Olson A."/>
            <person name="Spatafora J."/>
            <person name="Veneault-Fourrey C."/>
            <person name="Henrissat B."/>
            <person name="Grigoriev I."/>
            <person name="Martin F."/>
            <person name="Perotto S."/>
        </authorList>
    </citation>
    <scope>NUCLEOTIDE SEQUENCE [LARGE SCALE GENOMIC DNA]</scope>
    <source>
        <strain evidence="2 3">E</strain>
    </source>
</reference>
<keyword evidence="1" id="KW-1133">Transmembrane helix</keyword>
<gene>
    <name evidence="2" type="ORF">K444DRAFT_623814</name>
</gene>
<keyword evidence="1" id="KW-0472">Membrane</keyword>
<dbReference type="InParanoid" id="A0A2J6TXC2"/>
<evidence type="ECO:0000256" key="1">
    <source>
        <dbReference type="SAM" id="Phobius"/>
    </source>
</evidence>
<dbReference type="GeneID" id="36590402"/>
<keyword evidence="3" id="KW-1185">Reference proteome</keyword>
<proteinExistence type="predicted"/>
<evidence type="ECO:0000313" key="3">
    <source>
        <dbReference type="Proteomes" id="UP000235371"/>
    </source>
</evidence>
<dbReference type="EMBL" id="KZ613740">
    <property type="protein sequence ID" value="PMD67674.1"/>
    <property type="molecule type" value="Genomic_DNA"/>
</dbReference>
<feature type="transmembrane region" description="Helical" evidence="1">
    <location>
        <begin position="88"/>
        <end position="105"/>
    </location>
</feature>
<dbReference type="Proteomes" id="UP000235371">
    <property type="component" value="Unassembled WGS sequence"/>
</dbReference>
<dbReference type="RefSeq" id="XP_024744578.1">
    <property type="nucleotide sequence ID" value="XM_024882325.1"/>
</dbReference>
<accession>A0A2J6TXC2</accession>
<dbReference type="AlphaFoldDB" id="A0A2J6TXC2"/>
<protein>
    <submittedName>
        <fullName evidence="2">Uncharacterized protein</fullName>
    </submittedName>
</protein>
<sequence>MCLDHCVLGALWLLPGRCPGLGRRRAVFHLKIHEIISAFVLFRPSVLLLFNYLRTGYLEREFAEANGDARDRANAAADTGDGVTVGRALLSGSCIIVASTGVAWFKHNALRNLMLNLG</sequence>
<organism evidence="2 3">
    <name type="scientific">Hyaloscypha bicolor E</name>
    <dbReference type="NCBI Taxonomy" id="1095630"/>
    <lineage>
        <taxon>Eukaryota</taxon>
        <taxon>Fungi</taxon>
        <taxon>Dikarya</taxon>
        <taxon>Ascomycota</taxon>
        <taxon>Pezizomycotina</taxon>
        <taxon>Leotiomycetes</taxon>
        <taxon>Helotiales</taxon>
        <taxon>Hyaloscyphaceae</taxon>
        <taxon>Hyaloscypha</taxon>
        <taxon>Hyaloscypha bicolor</taxon>
    </lineage>
</organism>